<accession>A0A5C4RPW6</accession>
<dbReference type="AlphaFoldDB" id="A0A5C4RPW6"/>
<comment type="caution">
    <text evidence="2">The sequence shown here is derived from an EMBL/GenBank/DDBJ whole genome shotgun (WGS) entry which is preliminary data.</text>
</comment>
<dbReference type="RefSeq" id="WP_139449021.1">
    <property type="nucleotide sequence ID" value="NZ_SMDR01000003.1"/>
</dbReference>
<gene>
    <name evidence="2" type="ORF">E1B00_11725</name>
</gene>
<organism evidence="2 3">
    <name type="scientific">Arenimonas terrae</name>
    <dbReference type="NCBI Taxonomy" id="2546226"/>
    <lineage>
        <taxon>Bacteria</taxon>
        <taxon>Pseudomonadati</taxon>
        <taxon>Pseudomonadota</taxon>
        <taxon>Gammaproteobacteria</taxon>
        <taxon>Lysobacterales</taxon>
        <taxon>Lysobacteraceae</taxon>
        <taxon>Arenimonas</taxon>
    </lineage>
</organism>
<reference evidence="2 3" key="1">
    <citation type="submission" date="2019-03" db="EMBL/GenBank/DDBJ databases">
        <title>Arenimonas daejeonensis sp. nov., isolated from compost.</title>
        <authorList>
            <person name="Jeon C.O."/>
        </authorList>
    </citation>
    <scope>NUCLEOTIDE SEQUENCE [LARGE SCALE GENOMIC DNA]</scope>
    <source>
        <strain evidence="2 3">R29</strain>
    </source>
</reference>
<keyword evidence="3" id="KW-1185">Reference proteome</keyword>
<proteinExistence type="predicted"/>
<dbReference type="EMBL" id="SMDR01000003">
    <property type="protein sequence ID" value="TNJ32979.1"/>
    <property type="molecule type" value="Genomic_DNA"/>
</dbReference>
<feature type="signal peptide" evidence="1">
    <location>
        <begin position="1"/>
        <end position="26"/>
    </location>
</feature>
<evidence type="ECO:0008006" key="4">
    <source>
        <dbReference type="Google" id="ProtNLM"/>
    </source>
</evidence>
<dbReference type="Proteomes" id="UP000305760">
    <property type="component" value="Unassembled WGS sequence"/>
</dbReference>
<protein>
    <recommendedName>
        <fullName evidence="4">NlpE C-terminal OB domain-containing protein</fullName>
    </recommendedName>
</protein>
<sequence length="127" mass="13811">MDLRMPKTLAFALVACLAALSTGAGAETRMRGHYYGGKGFEVFRPCGSPQSFWVVGSERLIQRLRDRAVALFATGAPPARSVYVEVSGVVERGVDPRYVEDDGPGMVRFTSLHRMKAAPPKDCPAHD</sequence>
<evidence type="ECO:0000313" key="3">
    <source>
        <dbReference type="Proteomes" id="UP000305760"/>
    </source>
</evidence>
<keyword evidence="1" id="KW-0732">Signal</keyword>
<evidence type="ECO:0000313" key="2">
    <source>
        <dbReference type="EMBL" id="TNJ32979.1"/>
    </source>
</evidence>
<evidence type="ECO:0000256" key="1">
    <source>
        <dbReference type="SAM" id="SignalP"/>
    </source>
</evidence>
<name>A0A5C4RPW6_9GAMM</name>
<feature type="chain" id="PRO_5023090128" description="NlpE C-terminal OB domain-containing protein" evidence="1">
    <location>
        <begin position="27"/>
        <end position="127"/>
    </location>
</feature>
<dbReference type="OrthoDB" id="5348860at2"/>